<feature type="domain" description="Glutamine amidotransferase type-2" evidence="11">
    <location>
        <begin position="2"/>
        <end position="202"/>
    </location>
</feature>
<evidence type="ECO:0000256" key="3">
    <source>
        <dbReference type="ARBA" id="ARBA00012737"/>
    </source>
</evidence>
<dbReference type="Gene3D" id="3.60.20.10">
    <property type="entry name" value="Glutamine Phosphoribosylpyrophosphate, subunit 1, domain 1"/>
    <property type="match status" value="1"/>
</dbReference>
<accession>A0A2T3HLE8</accession>
<comment type="similarity">
    <text evidence="2">Belongs to the asparagine synthetase family.</text>
</comment>
<keyword evidence="4 9" id="KW-0547">Nucleotide-binding</keyword>
<evidence type="ECO:0000256" key="4">
    <source>
        <dbReference type="ARBA" id="ARBA00022741"/>
    </source>
</evidence>
<dbReference type="PROSITE" id="PS51278">
    <property type="entry name" value="GATASE_TYPE_2"/>
    <property type="match status" value="1"/>
</dbReference>
<dbReference type="CDD" id="cd01991">
    <property type="entry name" value="Asn_synthase_B_C"/>
    <property type="match status" value="1"/>
</dbReference>
<feature type="binding site" evidence="9">
    <location>
        <position position="281"/>
    </location>
    <ligand>
        <name>ATP</name>
        <dbReference type="ChEBI" id="CHEBI:30616"/>
    </ligand>
</feature>
<dbReference type="CDD" id="cd00712">
    <property type="entry name" value="AsnB"/>
    <property type="match status" value="1"/>
</dbReference>
<evidence type="ECO:0000256" key="1">
    <source>
        <dbReference type="ARBA" id="ARBA00005187"/>
    </source>
</evidence>
<dbReference type="OrthoDB" id="9763290at2"/>
<dbReference type="GO" id="GO:0004066">
    <property type="term" value="F:asparagine synthase (glutamine-hydrolyzing) activity"/>
    <property type="evidence" value="ECO:0007669"/>
    <property type="project" value="UniProtKB-EC"/>
</dbReference>
<dbReference type="EMBL" id="PYLS01000005">
    <property type="protein sequence ID" value="PST83249.1"/>
    <property type="molecule type" value="Genomic_DNA"/>
</dbReference>
<keyword evidence="5 9" id="KW-0067">ATP-binding</keyword>
<protein>
    <recommendedName>
        <fullName evidence="3">asparagine synthase (glutamine-hydrolyzing)</fullName>
        <ecNumber evidence="3">6.3.5.4</ecNumber>
    </recommendedName>
</protein>
<dbReference type="GO" id="GO:0005524">
    <property type="term" value="F:ATP binding"/>
    <property type="evidence" value="ECO:0007669"/>
    <property type="project" value="UniProtKB-KW"/>
</dbReference>
<comment type="catalytic activity">
    <reaction evidence="7">
        <text>L-aspartate + L-glutamine + ATP + H2O = L-asparagine + L-glutamate + AMP + diphosphate + H(+)</text>
        <dbReference type="Rhea" id="RHEA:12228"/>
        <dbReference type="ChEBI" id="CHEBI:15377"/>
        <dbReference type="ChEBI" id="CHEBI:15378"/>
        <dbReference type="ChEBI" id="CHEBI:29985"/>
        <dbReference type="ChEBI" id="CHEBI:29991"/>
        <dbReference type="ChEBI" id="CHEBI:30616"/>
        <dbReference type="ChEBI" id="CHEBI:33019"/>
        <dbReference type="ChEBI" id="CHEBI:58048"/>
        <dbReference type="ChEBI" id="CHEBI:58359"/>
        <dbReference type="ChEBI" id="CHEBI:456215"/>
        <dbReference type="EC" id="6.3.5.4"/>
    </reaction>
</comment>
<organism evidence="12 13">
    <name type="scientific">Pedobacter yulinensis</name>
    <dbReference type="NCBI Taxonomy" id="2126353"/>
    <lineage>
        <taxon>Bacteria</taxon>
        <taxon>Pseudomonadati</taxon>
        <taxon>Bacteroidota</taxon>
        <taxon>Sphingobacteriia</taxon>
        <taxon>Sphingobacteriales</taxon>
        <taxon>Sphingobacteriaceae</taxon>
        <taxon>Pedobacter</taxon>
    </lineage>
</organism>
<comment type="caution">
    <text evidence="12">The sequence shown here is derived from an EMBL/GenBank/DDBJ whole genome shotgun (WGS) entry which is preliminary data.</text>
</comment>
<dbReference type="GO" id="GO:0006529">
    <property type="term" value="P:asparagine biosynthetic process"/>
    <property type="evidence" value="ECO:0007669"/>
    <property type="project" value="UniProtKB-KW"/>
</dbReference>
<dbReference type="Proteomes" id="UP000240912">
    <property type="component" value="Unassembled WGS sequence"/>
</dbReference>
<comment type="pathway">
    <text evidence="1">Amino-acid biosynthesis; L-asparagine biosynthesis; L-asparagine from L-aspartate (L-Gln route): step 1/1.</text>
</comment>
<name>A0A2T3HLE8_9SPHI</name>
<evidence type="ECO:0000256" key="9">
    <source>
        <dbReference type="PIRSR" id="PIRSR001589-2"/>
    </source>
</evidence>
<dbReference type="InterPro" id="IPR017932">
    <property type="entry name" value="GATase_2_dom"/>
</dbReference>
<evidence type="ECO:0000256" key="6">
    <source>
        <dbReference type="ARBA" id="ARBA00022962"/>
    </source>
</evidence>
<evidence type="ECO:0000256" key="8">
    <source>
        <dbReference type="PIRSR" id="PIRSR001589-1"/>
    </source>
</evidence>
<dbReference type="Pfam" id="PF13537">
    <property type="entry name" value="GATase_7"/>
    <property type="match status" value="1"/>
</dbReference>
<dbReference type="InterPro" id="IPR014729">
    <property type="entry name" value="Rossmann-like_a/b/a_fold"/>
</dbReference>
<feature type="site" description="Important for beta-aspartyl-AMP intermediate formation" evidence="10">
    <location>
        <position position="355"/>
    </location>
</feature>
<sequence length="624" mass="70305">MCGIFGTLNYHQDIDDMIPFSGLLHRGPDQQGSMRVDNLKLYHTRLSIQDLSEAGKQPMIYKNLSIVFNGEIYNHLQLREKYQIRAASNSDTLTILMLYERLGMAMLDEFDGMFAFALYDREKKRLFLARDRAGKKPLYVYRHAGTLAFSSELNLLNAIFRPEPDLSALSAYLYLGHHYRKSVPYRGVEELENGHYLQIGTVTLEEKDISWFSMERQYAVSGRLSFGETLDETDRLLNNAVRSRMLTSDLPVGSFLSGGIDSGLVTAMAAAHTPRLKTFTVKMAGGFDESALALQVAQRYGTEHTTIEIEFSDLSNDIEQILANYGEPVSDNSVIPSYYVAREASRHLRVILNGDGADELFGGYRRYVPFRYLDFFKPPGLLSGASKLLDAVLPIAHQKQSNFTYLRRLIAFSAKKDPLQVYASAGADLLNGFEDQFIQPPALDHIAADLARINQSAMSPLSKMLVMDFQSMLFGRLLPKMDIATMAHSLEGRSPFLARDLLTFAPSLCDSAKISGLETKFVLRQLATRYLPENLVGQPKRGFEVPLSDWVDGKLKAVIGDYLTAPAPLYAGLISPQFVYKLMARKIRISDQRRAKILFAIFSMEVWNKKRTMRLANEPQILQS</sequence>
<dbReference type="InterPro" id="IPR033738">
    <property type="entry name" value="AsnB_N"/>
</dbReference>
<dbReference type="Gene3D" id="3.40.50.620">
    <property type="entry name" value="HUPs"/>
    <property type="match status" value="1"/>
</dbReference>
<evidence type="ECO:0000259" key="11">
    <source>
        <dbReference type="PROSITE" id="PS51278"/>
    </source>
</evidence>
<dbReference type="PANTHER" id="PTHR43284">
    <property type="entry name" value="ASPARAGINE SYNTHETASE (GLUTAMINE-HYDROLYZING)"/>
    <property type="match status" value="1"/>
</dbReference>
<keyword evidence="6 8" id="KW-0315">Glutamine amidotransferase</keyword>
<dbReference type="RefSeq" id="WP_107215509.1">
    <property type="nucleotide sequence ID" value="NZ_KZ686269.1"/>
</dbReference>
<feature type="binding site" evidence="9">
    <location>
        <position position="91"/>
    </location>
    <ligand>
        <name>L-glutamine</name>
        <dbReference type="ChEBI" id="CHEBI:58359"/>
    </ligand>
</feature>
<evidence type="ECO:0000313" key="12">
    <source>
        <dbReference type="EMBL" id="PST83249.1"/>
    </source>
</evidence>
<evidence type="ECO:0000256" key="2">
    <source>
        <dbReference type="ARBA" id="ARBA00005752"/>
    </source>
</evidence>
<evidence type="ECO:0000256" key="5">
    <source>
        <dbReference type="ARBA" id="ARBA00022840"/>
    </source>
</evidence>
<keyword evidence="13" id="KW-1185">Reference proteome</keyword>
<dbReference type="PIRSF" id="PIRSF001589">
    <property type="entry name" value="Asn_synthetase_glu-h"/>
    <property type="match status" value="1"/>
</dbReference>
<dbReference type="PANTHER" id="PTHR43284:SF1">
    <property type="entry name" value="ASPARAGINE SYNTHETASE"/>
    <property type="match status" value="1"/>
</dbReference>
<evidence type="ECO:0000256" key="10">
    <source>
        <dbReference type="PIRSR" id="PIRSR001589-3"/>
    </source>
</evidence>
<keyword evidence="8" id="KW-0061">Asparagine biosynthesis</keyword>
<dbReference type="NCBIfam" id="TIGR01536">
    <property type="entry name" value="asn_synth_AEB"/>
    <property type="match status" value="1"/>
</dbReference>
<evidence type="ECO:0000256" key="7">
    <source>
        <dbReference type="ARBA" id="ARBA00048741"/>
    </source>
</evidence>
<dbReference type="InterPro" id="IPR001962">
    <property type="entry name" value="Asn_synthase"/>
</dbReference>
<evidence type="ECO:0000313" key="13">
    <source>
        <dbReference type="Proteomes" id="UP000240912"/>
    </source>
</evidence>
<gene>
    <name evidence="12" type="primary">asnB</name>
    <name evidence="12" type="ORF">C7T94_11700</name>
</gene>
<keyword evidence="8" id="KW-0028">Amino-acid biosynthesis</keyword>
<dbReference type="InterPro" id="IPR006426">
    <property type="entry name" value="Asn_synth_AEB"/>
</dbReference>
<dbReference type="InterPro" id="IPR051786">
    <property type="entry name" value="ASN_synthetase/amidase"/>
</dbReference>
<dbReference type="GO" id="GO:0005829">
    <property type="term" value="C:cytosol"/>
    <property type="evidence" value="ECO:0007669"/>
    <property type="project" value="TreeGrafter"/>
</dbReference>
<reference evidence="12 13" key="1">
    <citation type="submission" date="2018-03" db="EMBL/GenBank/DDBJ databases">
        <authorList>
            <person name="Keele B.F."/>
        </authorList>
    </citation>
    <scope>NUCLEOTIDE SEQUENCE [LARGE SCALE GENOMIC DNA]</scope>
    <source>
        <strain evidence="12 13">YL28-9</strain>
    </source>
</reference>
<proteinExistence type="inferred from homology"/>
<dbReference type="EC" id="6.3.5.4" evidence="3"/>
<feature type="active site" description="For GATase activity" evidence="8">
    <location>
        <position position="2"/>
    </location>
</feature>
<dbReference type="SUPFAM" id="SSF52402">
    <property type="entry name" value="Adenine nucleotide alpha hydrolases-like"/>
    <property type="match status" value="1"/>
</dbReference>
<dbReference type="Pfam" id="PF00733">
    <property type="entry name" value="Asn_synthase"/>
    <property type="match status" value="1"/>
</dbReference>
<dbReference type="InterPro" id="IPR029055">
    <property type="entry name" value="Ntn_hydrolases_N"/>
</dbReference>
<dbReference type="AlphaFoldDB" id="A0A2T3HLE8"/>
<dbReference type="SUPFAM" id="SSF56235">
    <property type="entry name" value="N-terminal nucleophile aminohydrolases (Ntn hydrolases)"/>
    <property type="match status" value="1"/>
</dbReference>